<evidence type="ECO:0000313" key="2">
    <source>
        <dbReference type="Proteomes" id="UP000776164"/>
    </source>
</evidence>
<sequence length="75" mass="8381">MVRRNAAREEWWDRAEWALNLARSRAGSDRFIGLRTLAALRDEATATELQMIIAVTESVVGDEANVDFLSTSGEN</sequence>
<comment type="caution">
    <text evidence="1">The sequence shown here is derived from an EMBL/GenBank/DDBJ whole genome shotgun (WGS) entry which is preliminary data.</text>
</comment>
<organism evidence="1 2">
    <name type="scientific">Subtercola frigoramans</name>
    <dbReference type="NCBI Taxonomy" id="120298"/>
    <lineage>
        <taxon>Bacteria</taxon>
        <taxon>Bacillati</taxon>
        <taxon>Actinomycetota</taxon>
        <taxon>Actinomycetes</taxon>
        <taxon>Micrococcales</taxon>
        <taxon>Microbacteriaceae</taxon>
        <taxon>Subtercola</taxon>
    </lineage>
</organism>
<accession>A0ABS2L7V4</accession>
<keyword evidence="2" id="KW-1185">Reference proteome</keyword>
<proteinExistence type="predicted"/>
<gene>
    <name evidence="1" type="ORF">JOE66_002796</name>
</gene>
<reference evidence="1 2" key="1">
    <citation type="submission" date="2021-01" db="EMBL/GenBank/DDBJ databases">
        <title>Sequencing the genomes of 1000 actinobacteria strains.</title>
        <authorList>
            <person name="Klenk H.-P."/>
        </authorList>
    </citation>
    <scope>NUCLEOTIDE SEQUENCE [LARGE SCALE GENOMIC DNA]</scope>
    <source>
        <strain evidence="1 2">DSM 13057</strain>
    </source>
</reference>
<protein>
    <submittedName>
        <fullName evidence="1">Uncharacterized protein</fullName>
    </submittedName>
</protein>
<name>A0ABS2L7V4_9MICO</name>
<dbReference type="Proteomes" id="UP000776164">
    <property type="component" value="Unassembled WGS sequence"/>
</dbReference>
<dbReference type="EMBL" id="JAFBBU010000001">
    <property type="protein sequence ID" value="MBM7473162.1"/>
    <property type="molecule type" value="Genomic_DNA"/>
</dbReference>
<evidence type="ECO:0000313" key="1">
    <source>
        <dbReference type="EMBL" id="MBM7473162.1"/>
    </source>
</evidence>